<dbReference type="PANTHER" id="PTHR12110">
    <property type="entry name" value="HYDROXYPYRUVATE ISOMERASE"/>
    <property type="match status" value="1"/>
</dbReference>
<dbReference type="Gene3D" id="3.20.20.150">
    <property type="entry name" value="Divalent-metal-dependent TIM barrel enzymes"/>
    <property type="match status" value="1"/>
</dbReference>
<feature type="domain" description="Xylose isomerase-like TIM barrel" evidence="1">
    <location>
        <begin position="25"/>
        <end position="315"/>
    </location>
</feature>
<evidence type="ECO:0000313" key="3">
    <source>
        <dbReference type="Proteomes" id="UP000178129"/>
    </source>
</evidence>
<evidence type="ECO:0000313" key="2">
    <source>
        <dbReference type="EMBL" id="CZT04733.1"/>
    </source>
</evidence>
<protein>
    <submittedName>
        <fullName evidence="2">Related to 3-dehydroshikimate dehydratase</fullName>
    </submittedName>
</protein>
<gene>
    <name evidence="2" type="ORF">RCO7_10749</name>
</gene>
<name>A0A1E1L2M5_9HELO</name>
<organism evidence="2 3">
    <name type="scientific">Rhynchosporium graminicola</name>
    <dbReference type="NCBI Taxonomy" id="2792576"/>
    <lineage>
        <taxon>Eukaryota</taxon>
        <taxon>Fungi</taxon>
        <taxon>Dikarya</taxon>
        <taxon>Ascomycota</taxon>
        <taxon>Pezizomycotina</taxon>
        <taxon>Leotiomycetes</taxon>
        <taxon>Helotiales</taxon>
        <taxon>Ploettnerulaceae</taxon>
        <taxon>Rhynchosporium</taxon>
    </lineage>
</organism>
<dbReference type="AlphaFoldDB" id="A0A1E1L2M5"/>
<reference evidence="3" key="1">
    <citation type="submission" date="2016-03" db="EMBL/GenBank/DDBJ databases">
        <authorList>
            <person name="Ploux O."/>
        </authorList>
    </citation>
    <scope>NUCLEOTIDE SEQUENCE [LARGE SCALE GENOMIC DNA]</scope>
    <source>
        <strain evidence="3">UK7</strain>
    </source>
</reference>
<dbReference type="SUPFAM" id="SSF51658">
    <property type="entry name" value="Xylose isomerase-like"/>
    <property type="match status" value="1"/>
</dbReference>
<accession>A0A1E1L2M5</accession>
<comment type="caution">
    <text evidence="2">The sequence shown here is derived from an EMBL/GenBank/DDBJ whole genome shotgun (WGS) entry which is preliminary data.</text>
</comment>
<dbReference type="InterPro" id="IPR013022">
    <property type="entry name" value="Xyl_isomerase-like_TIM-brl"/>
</dbReference>
<dbReference type="EMBL" id="FJUW01000033">
    <property type="protein sequence ID" value="CZT04733.1"/>
    <property type="molecule type" value="Genomic_DNA"/>
</dbReference>
<dbReference type="InterPro" id="IPR050312">
    <property type="entry name" value="IolE/XylAMocC-like"/>
</dbReference>
<dbReference type="STRING" id="914237.A0A1E1L2M5"/>
<dbReference type="PANTHER" id="PTHR12110:SF57">
    <property type="entry name" value="DIOXYGENASE, PUTATIVE-RELATED"/>
    <property type="match status" value="1"/>
</dbReference>
<keyword evidence="3" id="KW-1185">Reference proteome</keyword>
<dbReference type="Proteomes" id="UP000178129">
    <property type="component" value="Unassembled WGS sequence"/>
</dbReference>
<proteinExistence type="predicted"/>
<evidence type="ECO:0000259" key="1">
    <source>
        <dbReference type="Pfam" id="PF01261"/>
    </source>
</evidence>
<dbReference type="InParanoid" id="A0A1E1L2M5"/>
<dbReference type="InterPro" id="IPR036237">
    <property type="entry name" value="Xyl_isomerase-like_sf"/>
</dbReference>
<dbReference type="Pfam" id="PF01261">
    <property type="entry name" value="AP_endonuc_2"/>
    <property type="match status" value="1"/>
</dbReference>
<sequence length="367" mass="41093">MSYKPAICSMSLGRAWAHNLSPKLTAAASASLPGIEIFFEDLVYLASSFPGGPTPSNQILAAHQIRTQCTDLNLEIMGIGPFNNCEGLLSAPARAKKMEELHLWFDIARILGTDIIQIPCTFMTEGVTGDLHIVARDLREISDLGAAQNPHFKFAYENLCWGTFNDTWEKAWAVVEAVDRDNFGLCLDTFNVAGREYADPCAADGKCVDADVRFRESIGKMARTIDVKKVFYVQAVDAERLRTPMCEEHPFHVDGQKPRMSWSRNCRLFMCEEDRGGHLPVMDVLRAICDEKDGLGYKGWISMELFNRSLLSEDPSVPFEHASRAMSSWWKIVKAMSWEGMVETQPIVAVPRRAIVPLERADISARL</sequence>